<feature type="binding site" evidence="4">
    <location>
        <position position="297"/>
    </location>
    <ligand>
        <name>substrate</name>
    </ligand>
</feature>
<dbReference type="PRINTS" id="PR00992">
    <property type="entry name" value="ALARACEMASE"/>
</dbReference>
<dbReference type="InterPro" id="IPR000821">
    <property type="entry name" value="Ala_racemase"/>
</dbReference>
<dbReference type="SMART" id="SM01005">
    <property type="entry name" value="Ala_racemase_C"/>
    <property type="match status" value="1"/>
</dbReference>
<keyword evidence="7" id="KW-1185">Reference proteome</keyword>
<comment type="pathway">
    <text evidence="4">Amino-acid biosynthesis; D-alanine biosynthesis; D-alanine from L-alanine: step 1/1.</text>
</comment>
<comment type="function">
    <text evidence="4">Catalyzes the interconversion of L-alanine and D-alanine. May also act on other amino acids.</text>
</comment>
<dbReference type="InterPro" id="IPR011079">
    <property type="entry name" value="Ala_racemase_C"/>
</dbReference>
<reference evidence="6 7" key="1">
    <citation type="submission" date="2017-05" db="EMBL/GenBank/DDBJ databases">
        <authorList>
            <person name="Varghese N."/>
            <person name="Submissions S."/>
        </authorList>
    </citation>
    <scope>NUCLEOTIDE SEQUENCE [LARGE SCALE GENOMIC DNA]</scope>
    <source>
        <strain evidence="6 7">DSM 15522</strain>
    </source>
</reference>
<dbReference type="InterPro" id="IPR020622">
    <property type="entry name" value="Ala_racemase_pyridoxalP-BS"/>
</dbReference>
<dbReference type="PROSITE" id="PS00395">
    <property type="entry name" value="ALANINE_RACEMASE"/>
    <property type="match status" value="1"/>
</dbReference>
<gene>
    <name evidence="6" type="ORF">SAMN06265339_0704</name>
</gene>
<comment type="cofactor">
    <cofactor evidence="1 4">
        <name>pyridoxal 5'-phosphate</name>
        <dbReference type="ChEBI" id="CHEBI:597326"/>
    </cofactor>
</comment>
<dbReference type="SUPFAM" id="SSF50621">
    <property type="entry name" value="Alanine racemase C-terminal domain-like"/>
    <property type="match status" value="1"/>
</dbReference>
<feature type="active site" description="Proton acceptor; specific for D-alanine" evidence="4">
    <location>
        <position position="33"/>
    </location>
</feature>
<evidence type="ECO:0000256" key="1">
    <source>
        <dbReference type="ARBA" id="ARBA00001933"/>
    </source>
</evidence>
<dbReference type="EMBL" id="FXUB01000001">
    <property type="protein sequence ID" value="SMP09192.1"/>
    <property type="molecule type" value="Genomic_DNA"/>
</dbReference>
<dbReference type="Gene3D" id="3.20.20.10">
    <property type="entry name" value="Alanine racemase"/>
    <property type="match status" value="1"/>
</dbReference>
<feature type="modified residue" description="N6-(pyridoxal phosphate)lysine" evidence="4">
    <location>
        <position position="33"/>
    </location>
</feature>
<dbReference type="Proteomes" id="UP001157911">
    <property type="component" value="Unassembled WGS sequence"/>
</dbReference>
<dbReference type="PANTHER" id="PTHR30511">
    <property type="entry name" value="ALANINE RACEMASE"/>
    <property type="match status" value="1"/>
</dbReference>
<evidence type="ECO:0000256" key="3">
    <source>
        <dbReference type="ARBA" id="ARBA00023235"/>
    </source>
</evidence>
<dbReference type="NCBIfam" id="TIGR00492">
    <property type="entry name" value="alr"/>
    <property type="match status" value="1"/>
</dbReference>
<organism evidence="6 7">
    <name type="scientific">Desulfurobacterium pacificum</name>
    <dbReference type="NCBI Taxonomy" id="240166"/>
    <lineage>
        <taxon>Bacteria</taxon>
        <taxon>Pseudomonadati</taxon>
        <taxon>Aquificota</taxon>
        <taxon>Aquificia</taxon>
        <taxon>Desulfurobacteriales</taxon>
        <taxon>Desulfurobacteriaceae</taxon>
        <taxon>Desulfurobacterium</taxon>
    </lineage>
</organism>
<dbReference type="Pfam" id="PF01168">
    <property type="entry name" value="Ala_racemase_N"/>
    <property type="match status" value="1"/>
</dbReference>
<sequence>MLRWAEIHLDRLVENYKQIKNLSAGKKIIAVVKANAYGHGIKEVAQTLAKHTDVSAFAVATFDEAEELRNIGIARDILVMASPLSEGLDKIKELNAVPVIFDFEDLKLAKELKIPFHIKIDTGMGRLGFLENQWNKLLEELKGTNLKGIMTHFCCADEDKNFTEYQFKEFLSFFQKLKSLNFKNLTIHADNSSAIPFKLNKILTHSRVGIALYGTKPYENYPAELKQVMEVKAKVITTKELPANFPVSYSATYKTKQKEKVAVISFGYADGYLRSFSNKGYVLINDEKCPVRGRVCMDMTIVSSKTAKKGDTVTIFGEKITFEETAKVAGTISYELMCDISPRVKRIYFYPSQT</sequence>
<dbReference type="SUPFAM" id="SSF51419">
    <property type="entry name" value="PLP-binding barrel"/>
    <property type="match status" value="1"/>
</dbReference>
<protein>
    <recommendedName>
        <fullName evidence="4">Alanine racemase</fullName>
        <ecNumber evidence="4">5.1.1.1</ecNumber>
    </recommendedName>
</protein>
<feature type="binding site" evidence="4">
    <location>
        <position position="126"/>
    </location>
    <ligand>
        <name>substrate</name>
    </ligand>
</feature>
<dbReference type="InterPro" id="IPR029066">
    <property type="entry name" value="PLP-binding_barrel"/>
</dbReference>
<keyword evidence="2 4" id="KW-0663">Pyridoxal phosphate</keyword>
<dbReference type="RefSeq" id="WP_283400190.1">
    <property type="nucleotide sequence ID" value="NZ_FXUB01000001.1"/>
</dbReference>
<dbReference type="Pfam" id="PF00842">
    <property type="entry name" value="Ala_racemase_C"/>
    <property type="match status" value="1"/>
</dbReference>
<accession>A0ABY1NGL5</accession>
<keyword evidence="3 4" id="KW-0413">Isomerase</keyword>
<dbReference type="Gene3D" id="2.40.37.10">
    <property type="entry name" value="Lyase, Ornithine Decarboxylase, Chain A, domain 1"/>
    <property type="match status" value="1"/>
</dbReference>
<evidence type="ECO:0000313" key="6">
    <source>
        <dbReference type="EMBL" id="SMP09192.1"/>
    </source>
</evidence>
<dbReference type="CDD" id="cd00430">
    <property type="entry name" value="PLPDE_III_AR"/>
    <property type="match status" value="1"/>
</dbReference>
<evidence type="ECO:0000259" key="5">
    <source>
        <dbReference type="SMART" id="SM01005"/>
    </source>
</evidence>
<feature type="active site" description="Proton acceptor; specific for L-alanine" evidence="4">
    <location>
        <position position="249"/>
    </location>
</feature>
<dbReference type="PANTHER" id="PTHR30511:SF0">
    <property type="entry name" value="ALANINE RACEMASE, CATABOLIC-RELATED"/>
    <property type="match status" value="1"/>
</dbReference>
<evidence type="ECO:0000313" key="7">
    <source>
        <dbReference type="Proteomes" id="UP001157911"/>
    </source>
</evidence>
<dbReference type="EC" id="5.1.1.1" evidence="4"/>
<comment type="catalytic activity">
    <reaction evidence="4">
        <text>L-alanine = D-alanine</text>
        <dbReference type="Rhea" id="RHEA:20249"/>
        <dbReference type="ChEBI" id="CHEBI:57416"/>
        <dbReference type="ChEBI" id="CHEBI:57972"/>
        <dbReference type="EC" id="5.1.1.1"/>
    </reaction>
</comment>
<evidence type="ECO:0000256" key="4">
    <source>
        <dbReference type="HAMAP-Rule" id="MF_01201"/>
    </source>
</evidence>
<dbReference type="HAMAP" id="MF_01201">
    <property type="entry name" value="Ala_racemase"/>
    <property type="match status" value="1"/>
</dbReference>
<dbReference type="InterPro" id="IPR009006">
    <property type="entry name" value="Ala_racemase/Decarboxylase_C"/>
</dbReference>
<name>A0ABY1NGL5_9BACT</name>
<dbReference type="InterPro" id="IPR001608">
    <property type="entry name" value="Ala_racemase_N"/>
</dbReference>
<comment type="similarity">
    <text evidence="4">Belongs to the alanine racemase family.</text>
</comment>
<feature type="domain" description="Alanine racemase C-terminal" evidence="5">
    <location>
        <begin position="228"/>
        <end position="349"/>
    </location>
</feature>
<comment type="caution">
    <text evidence="6">The sequence shown here is derived from an EMBL/GenBank/DDBJ whole genome shotgun (WGS) entry which is preliminary data.</text>
</comment>
<proteinExistence type="inferred from homology"/>
<evidence type="ECO:0000256" key="2">
    <source>
        <dbReference type="ARBA" id="ARBA00022898"/>
    </source>
</evidence>